<proteinExistence type="predicted"/>
<dbReference type="GO" id="GO:0016020">
    <property type="term" value="C:membrane"/>
    <property type="evidence" value="ECO:0007669"/>
    <property type="project" value="InterPro"/>
</dbReference>
<dbReference type="OrthoDB" id="9794601at2"/>
<evidence type="ECO:0000256" key="1">
    <source>
        <dbReference type="ARBA" id="ARBA00022676"/>
    </source>
</evidence>
<organism evidence="3 4">
    <name type="scientific">Sporomusa malonica</name>
    <dbReference type="NCBI Taxonomy" id="112901"/>
    <lineage>
        <taxon>Bacteria</taxon>
        <taxon>Bacillati</taxon>
        <taxon>Bacillota</taxon>
        <taxon>Negativicutes</taxon>
        <taxon>Selenomonadales</taxon>
        <taxon>Sporomusaceae</taxon>
        <taxon>Sporomusa</taxon>
    </lineage>
</organism>
<keyword evidence="2 3" id="KW-0808">Transferase</keyword>
<protein>
    <submittedName>
        <fullName evidence="3">Glycosyl transferase family 11</fullName>
    </submittedName>
</protein>
<dbReference type="InterPro" id="IPR002516">
    <property type="entry name" value="Glyco_trans_11"/>
</dbReference>
<reference evidence="3 4" key="1">
    <citation type="submission" date="2017-04" db="EMBL/GenBank/DDBJ databases">
        <authorList>
            <person name="Afonso C.L."/>
            <person name="Miller P.J."/>
            <person name="Scott M.A."/>
            <person name="Spackman E."/>
            <person name="Goraichik I."/>
            <person name="Dimitrov K.M."/>
            <person name="Suarez D.L."/>
            <person name="Swayne D.E."/>
        </authorList>
    </citation>
    <scope>NUCLEOTIDE SEQUENCE [LARGE SCALE GENOMIC DNA]</scope>
    <source>
        <strain evidence="3 4">DSM 5090</strain>
    </source>
</reference>
<accession>A0A1W2EM93</accession>
<dbReference type="Proteomes" id="UP000192738">
    <property type="component" value="Unassembled WGS sequence"/>
</dbReference>
<dbReference type="PANTHER" id="PTHR11927:SF9">
    <property type="entry name" value="L-FUCOSYLTRANSFERASE"/>
    <property type="match status" value="1"/>
</dbReference>
<dbReference type="RefSeq" id="WP_084578022.1">
    <property type="nucleotide sequence ID" value="NZ_CP155572.1"/>
</dbReference>
<keyword evidence="4" id="KW-1185">Reference proteome</keyword>
<dbReference type="STRING" id="112901.SAMN04488500_12650"/>
<dbReference type="Pfam" id="PF01531">
    <property type="entry name" value="Glyco_transf_11"/>
    <property type="match status" value="1"/>
</dbReference>
<dbReference type="GO" id="GO:0005975">
    <property type="term" value="P:carbohydrate metabolic process"/>
    <property type="evidence" value="ECO:0007669"/>
    <property type="project" value="InterPro"/>
</dbReference>
<dbReference type="CDD" id="cd11301">
    <property type="entry name" value="Fut1_Fut2_like"/>
    <property type="match status" value="1"/>
</dbReference>
<dbReference type="GO" id="GO:0008107">
    <property type="term" value="F:galactoside 2-alpha-L-fucosyltransferase activity"/>
    <property type="evidence" value="ECO:0007669"/>
    <property type="project" value="InterPro"/>
</dbReference>
<dbReference type="PANTHER" id="PTHR11927">
    <property type="entry name" value="GALACTOSIDE 2-L-FUCOSYLTRANSFERASE"/>
    <property type="match status" value="1"/>
</dbReference>
<evidence type="ECO:0000313" key="4">
    <source>
        <dbReference type="Proteomes" id="UP000192738"/>
    </source>
</evidence>
<sequence length="271" mass="31615">MIVVQLMGGMGNQMFQYACGRALALRTNKQLYLDVGHYYANNKRRYELEKLNIQATPIPLLDELKDRLQVINERQFNFDPNIIALRDNVILSGGYWQSEKYFLDFASVIREELTPKRHNLSAESLNVAMDMKNYTSIAIHVRRGDYELLKGHGVLPMDYYEQASSYLAAKGPSARFYLFSDDIEWCKREFTAFPNAHLVEHTREKGSHEDLWLMSQCQHNVIANSTYSWWGAWLNDNPQKIIIAPERWFAGLHLNTQDLIPNDWIKLPIQR</sequence>
<dbReference type="Gene3D" id="3.40.50.11350">
    <property type="match status" value="1"/>
</dbReference>
<name>A0A1W2EM93_9FIRM</name>
<gene>
    <name evidence="3" type="ORF">SAMN04488500_12650</name>
</gene>
<evidence type="ECO:0000313" key="3">
    <source>
        <dbReference type="EMBL" id="SMD10837.1"/>
    </source>
</evidence>
<keyword evidence="1" id="KW-0328">Glycosyltransferase</keyword>
<dbReference type="AlphaFoldDB" id="A0A1W2EM93"/>
<dbReference type="EMBL" id="FWXI01000026">
    <property type="protein sequence ID" value="SMD10837.1"/>
    <property type="molecule type" value="Genomic_DNA"/>
</dbReference>
<evidence type="ECO:0000256" key="2">
    <source>
        <dbReference type="ARBA" id="ARBA00022679"/>
    </source>
</evidence>